<reference evidence="5" key="1">
    <citation type="submission" date="2016-10" db="EMBL/GenBank/DDBJ databases">
        <authorList>
            <person name="Varghese N."/>
            <person name="Submissions S."/>
        </authorList>
    </citation>
    <scope>NUCLEOTIDE SEQUENCE [LARGE SCALE GENOMIC DNA]</scope>
    <source>
        <strain evidence="5">DSM 217</strain>
    </source>
</reference>
<dbReference type="STRING" id="1058.SAMN05421783_12419"/>
<evidence type="ECO:0000259" key="3">
    <source>
        <dbReference type="PROSITE" id="PS50893"/>
    </source>
</evidence>
<proteinExistence type="predicted"/>
<dbReference type="SUPFAM" id="SSF52540">
    <property type="entry name" value="P-loop containing nucleoside triphosphate hydrolases"/>
    <property type="match status" value="1"/>
</dbReference>
<dbReference type="Proteomes" id="UP000198816">
    <property type="component" value="Unassembled WGS sequence"/>
</dbReference>
<gene>
    <name evidence="4" type="ORF">SAMN05421783_12419</name>
</gene>
<feature type="domain" description="ABC transporter" evidence="3">
    <location>
        <begin position="4"/>
        <end position="247"/>
    </location>
</feature>
<dbReference type="RefSeq" id="WP_093036362.1">
    <property type="nucleotide sequence ID" value="NZ_FNNZ01000024.1"/>
</dbReference>
<sequence length="247" mass="27109">MSGLRLDGIRSRALGPLDLTVAAGELVFVSGPSGSGKSLLLRAVADLDPHEGEVWLGEEPRSRIAPSIWRRRVGLLPAEAFWWAESVGEHLPVIRSTHADRAASTHRRLLSAPLHPAILRLSKPFRRAPRRVSNHPALPDHSTITDWLGHLGFAPDVLGWSVTRLSTGERQRLALVRLLAQTPEALLLDEATANLDPSSGARVESVVEAYRKTRGAAVLWVSHDPGQRRRIGGRSLVIRNERLEPEA</sequence>
<dbReference type="Gene3D" id="3.40.50.300">
    <property type="entry name" value="P-loop containing nucleotide triphosphate hydrolases"/>
    <property type="match status" value="1"/>
</dbReference>
<evidence type="ECO:0000313" key="4">
    <source>
        <dbReference type="EMBL" id="SDX39455.1"/>
    </source>
</evidence>
<name>A0A1H3BCB9_THIRO</name>
<dbReference type="EMBL" id="FNNZ01000024">
    <property type="protein sequence ID" value="SDX39455.1"/>
    <property type="molecule type" value="Genomic_DNA"/>
</dbReference>
<accession>A0A1H3BCB9</accession>
<organism evidence="4 5">
    <name type="scientific">Thiocapsa roseopersicina</name>
    <dbReference type="NCBI Taxonomy" id="1058"/>
    <lineage>
        <taxon>Bacteria</taxon>
        <taxon>Pseudomonadati</taxon>
        <taxon>Pseudomonadota</taxon>
        <taxon>Gammaproteobacteria</taxon>
        <taxon>Chromatiales</taxon>
        <taxon>Chromatiaceae</taxon>
        <taxon>Thiocapsa</taxon>
    </lineage>
</organism>
<keyword evidence="2" id="KW-0067">ATP-binding</keyword>
<keyword evidence="1" id="KW-0547">Nucleotide-binding</keyword>
<evidence type="ECO:0000256" key="2">
    <source>
        <dbReference type="ARBA" id="ARBA00022840"/>
    </source>
</evidence>
<dbReference type="SMART" id="SM00382">
    <property type="entry name" value="AAA"/>
    <property type="match status" value="1"/>
</dbReference>
<protein>
    <submittedName>
        <fullName evidence="4">ABC-type iron transport system FetAB, ATPase component</fullName>
    </submittedName>
</protein>
<evidence type="ECO:0000313" key="5">
    <source>
        <dbReference type="Proteomes" id="UP000198816"/>
    </source>
</evidence>
<dbReference type="InterPro" id="IPR027417">
    <property type="entry name" value="P-loop_NTPase"/>
</dbReference>
<dbReference type="PANTHER" id="PTHR43119">
    <property type="entry name" value="ABC TRANSPORT PROTEIN ATP-BINDING COMPONENT-RELATED"/>
    <property type="match status" value="1"/>
</dbReference>
<dbReference type="OrthoDB" id="4408248at2"/>
<keyword evidence="5" id="KW-1185">Reference proteome</keyword>
<dbReference type="GO" id="GO:0005524">
    <property type="term" value="F:ATP binding"/>
    <property type="evidence" value="ECO:0007669"/>
    <property type="project" value="UniProtKB-KW"/>
</dbReference>
<dbReference type="PROSITE" id="PS50893">
    <property type="entry name" value="ABC_TRANSPORTER_2"/>
    <property type="match status" value="1"/>
</dbReference>
<dbReference type="InterPro" id="IPR003439">
    <property type="entry name" value="ABC_transporter-like_ATP-bd"/>
</dbReference>
<dbReference type="PANTHER" id="PTHR43119:SF1">
    <property type="entry name" value="ABC TRANSPORTER DOMAIN-CONTAINING PROTEIN"/>
    <property type="match status" value="1"/>
</dbReference>
<dbReference type="AlphaFoldDB" id="A0A1H3BCB9"/>
<evidence type="ECO:0000256" key="1">
    <source>
        <dbReference type="ARBA" id="ARBA00022741"/>
    </source>
</evidence>
<dbReference type="GO" id="GO:0016887">
    <property type="term" value="F:ATP hydrolysis activity"/>
    <property type="evidence" value="ECO:0007669"/>
    <property type="project" value="InterPro"/>
</dbReference>
<dbReference type="Pfam" id="PF00005">
    <property type="entry name" value="ABC_tran"/>
    <property type="match status" value="1"/>
</dbReference>
<dbReference type="InterPro" id="IPR003593">
    <property type="entry name" value="AAA+_ATPase"/>
</dbReference>